<name>A0A8H7C7S5_AGABI</name>
<evidence type="ECO:0000313" key="2">
    <source>
        <dbReference type="EMBL" id="KAF7768552.1"/>
    </source>
</evidence>
<proteinExistence type="predicted"/>
<dbReference type="EMBL" id="JABXXO010000010">
    <property type="protein sequence ID" value="KAF7768552.1"/>
    <property type="molecule type" value="Genomic_DNA"/>
</dbReference>
<dbReference type="Gene3D" id="2.60.40.640">
    <property type="match status" value="1"/>
</dbReference>
<reference evidence="2 3" key="1">
    <citation type="journal article" name="Sci. Rep.">
        <title>Telomere-to-telomere assembled and centromere annotated genomes of the two main subspecies of the button mushroom Agaricus bisporus reveal especially polymorphic chromosome ends.</title>
        <authorList>
            <person name="Sonnenberg A.S.M."/>
            <person name="Sedaghat-Telgerd N."/>
            <person name="Lavrijssen B."/>
            <person name="Ohm R.A."/>
            <person name="Hendrickx P.M."/>
            <person name="Scholtmeijer K."/>
            <person name="Baars J.J.P."/>
            <person name="van Peer A."/>
        </authorList>
    </citation>
    <scope>NUCLEOTIDE SEQUENCE [LARGE SCALE GENOMIC DNA]</scope>
    <source>
        <strain evidence="2 3">H119_p4</strain>
    </source>
</reference>
<dbReference type="Proteomes" id="UP000629468">
    <property type="component" value="Unassembled WGS sequence"/>
</dbReference>
<dbReference type="InterPro" id="IPR014752">
    <property type="entry name" value="Arrestin-like_C"/>
</dbReference>
<sequence>MNKGSPSIIAQEPDLQELFTGESVEGTVELDAEKVEGVDRVEVKITGRLKLNEIAEGGTSSANLALDTKLLWAKSPSSQQCPQKLDFDLMLPTTFTYEGTTYPLPPTYSVKLKGLPGFTASIEYSVAALVNRPSTVPSMVPLVKSKTLGIHIGTTVVTTPFLYHPSTRPSGPLPPALVWSRLQGFGLTPEWRIFETISTAKKSHLQDVVIKLLIPKSRVFALKQIIPFYVTFESSDASLSAFLPFAPSNGSSSNKTTKIEIVRQATVDTSNEADTDARKDMWRIDSIGQGTFSHMANEKRVSVFSGELAISDAIQVGGFRAAGLFVKDCIVLSMSPMNPGKCPFMDFRLAVPIRLVSSPWAADGTGIGARDARRSQEEPGNLDVKSS</sequence>
<evidence type="ECO:0000313" key="3">
    <source>
        <dbReference type="Proteomes" id="UP000629468"/>
    </source>
</evidence>
<comment type="caution">
    <text evidence="2">The sequence shown here is derived from an EMBL/GenBank/DDBJ whole genome shotgun (WGS) entry which is preliminary data.</text>
</comment>
<accession>A0A8H7C7S5</accession>
<feature type="region of interest" description="Disordered" evidence="1">
    <location>
        <begin position="364"/>
        <end position="387"/>
    </location>
</feature>
<evidence type="ECO:0000256" key="1">
    <source>
        <dbReference type="SAM" id="MobiDB-lite"/>
    </source>
</evidence>
<organism evidence="2 3">
    <name type="scientific">Agaricus bisporus var. burnettii</name>
    <dbReference type="NCBI Taxonomy" id="192524"/>
    <lineage>
        <taxon>Eukaryota</taxon>
        <taxon>Fungi</taxon>
        <taxon>Dikarya</taxon>
        <taxon>Basidiomycota</taxon>
        <taxon>Agaricomycotina</taxon>
        <taxon>Agaricomycetes</taxon>
        <taxon>Agaricomycetidae</taxon>
        <taxon>Agaricales</taxon>
        <taxon>Agaricineae</taxon>
        <taxon>Agaricaceae</taxon>
        <taxon>Agaricus</taxon>
    </lineage>
</organism>
<gene>
    <name evidence="2" type="ORF">Agabi119p4_7795</name>
</gene>
<protein>
    <submittedName>
        <fullName evidence="2">Uncharacterized protein</fullName>
    </submittedName>
</protein>
<dbReference type="AlphaFoldDB" id="A0A8H7C7S5"/>